<name>A0ABQ7I1J9_9MICR</name>
<keyword evidence="3" id="KW-1185">Reference proteome</keyword>
<gene>
    <name evidence="2" type="ORF">TCON_0522</name>
</gene>
<dbReference type="EMBL" id="SBIQ01000020">
    <property type="protein sequence ID" value="KAF7684278.1"/>
    <property type="molecule type" value="Genomic_DNA"/>
</dbReference>
<dbReference type="Proteomes" id="UP001516464">
    <property type="component" value="Unassembled WGS sequence"/>
</dbReference>
<feature type="signal peptide" evidence="1">
    <location>
        <begin position="1"/>
        <end position="26"/>
    </location>
</feature>
<organism evidence="2 3">
    <name type="scientific">Astathelohania contejeani</name>
    <dbReference type="NCBI Taxonomy" id="164912"/>
    <lineage>
        <taxon>Eukaryota</taxon>
        <taxon>Fungi</taxon>
        <taxon>Fungi incertae sedis</taxon>
        <taxon>Microsporidia</taxon>
        <taxon>Astathelohaniidae</taxon>
        <taxon>Astathelohania</taxon>
    </lineage>
</organism>
<protein>
    <submittedName>
        <fullName evidence="2">Uncharacterized protein</fullName>
    </submittedName>
</protein>
<comment type="caution">
    <text evidence="2">The sequence shown here is derived from an EMBL/GenBank/DDBJ whole genome shotgun (WGS) entry which is preliminary data.</text>
</comment>
<feature type="chain" id="PRO_5046660871" evidence="1">
    <location>
        <begin position="27"/>
        <end position="225"/>
    </location>
</feature>
<evidence type="ECO:0000313" key="3">
    <source>
        <dbReference type="Proteomes" id="UP001516464"/>
    </source>
</evidence>
<accession>A0ABQ7I1J9</accession>
<proteinExistence type="predicted"/>
<evidence type="ECO:0000256" key="1">
    <source>
        <dbReference type="SAM" id="SignalP"/>
    </source>
</evidence>
<keyword evidence="1" id="KW-0732">Signal</keyword>
<reference evidence="2 3" key="1">
    <citation type="submission" date="2019-01" db="EMBL/GenBank/DDBJ databases">
        <title>Genomes sequencing and comparative genomics of infectious freshwater microsporidia, Cucumispora dikerogammari and Thelohania contejeani.</title>
        <authorList>
            <person name="Cormier A."/>
            <person name="Giraud I."/>
            <person name="Wattier R."/>
            <person name="Teixeira M."/>
            <person name="Grandjean F."/>
            <person name="Rigaud T."/>
            <person name="Cordaux R."/>
        </authorList>
    </citation>
    <scope>NUCLEOTIDE SEQUENCE [LARGE SCALE GENOMIC DNA]</scope>
    <source>
        <strain evidence="2">T1</strain>
        <tissue evidence="2">Spores</tissue>
    </source>
</reference>
<evidence type="ECO:0000313" key="2">
    <source>
        <dbReference type="EMBL" id="KAF7684278.1"/>
    </source>
</evidence>
<sequence length="225" mass="26081">MYIKIINNVFMIIVISLFLIVLDCYAASVSSNIEYNAVMSDIQSIIVVLNNVNNVYKKLSKVFNLKNLDDQQKHHISICYRSFKNDNPMQLIKYEEFKYRVMLSRGLGNCQLAEYSLQNNVKTIFEYIKHNLQIIKNIINEINNFELSIILNDITHNTYDIIEKGVSDVVYGEKITHFIKSIIDDSFKIKTFSSILKSLQQLMKENIKYEVSIKGKISDLCGITN</sequence>